<evidence type="ECO:0000313" key="1">
    <source>
        <dbReference type="EMBL" id="OQP59086.1"/>
    </source>
</evidence>
<keyword evidence="2" id="KW-1185">Reference proteome</keyword>
<evidence type="ECO:0000313" key="2">
    <source>
        <dbReference type="Proteomes" id="UP000192796"/>
    </source>
</evidence>
<dbReference type="PANTHER" id="PTHR12475:SF4">
    <property type="entry name" value="PROTEIN THEM6"/>
    <property type="match status" value="1"/>
</dbReference>
<dbReference type="AlphaFoldDB" id="A0A1V9FLF3"/>
<name>A0A1V9FLF3_9BACT</name>
<dbReference type="EMBL" id="LVYD01000088">
    <property type="protein sequence ID" value="OQP59086.1"/>
    <property type="molecule type" value="Genomic_DNA"/>
</dbReference>
<dbReference type="Proteomes" id="UP000192796">
    <property type="component" value="Unassembled WGS sequence"/>
</dbReference>
<dbReference type="SUPFAM" id="SSF54637">
    <property type="entry name" value="Thioesterase/thiol ester dehydrase-isomerase"/>
    <property type="match status" value="1"/>
</dbReference>
<dbReference type="PANTHER" id="PTHR12475">
    <property type="match status" value="1"/>
</dbReference>
<sequence>MRFRLLKMIIAALLRKCDLNIIDQSVLKFRVMPWDCDIKIVSNDRYHAFMDLGRMDLVIRCGWWQHLWKNKWISFVKTANIRYRYPLRLFQSFTLRTRFLYRDEQYFWMLHEFERNGRTVAIAISKNSAWGKNGVVKTNEALQALNKNFTNPGNPSEIVQIINDSETLLQKMQKT</sequence>
<organism evidence="1 2">
    <name type="scientific">Niastella vici</name>
    <dbReference type="NCBI Taxonomy" id="1703345"/>
    <lineage>
        <taxon>Bacteria</taxon>
        <taxon>Pseudomonadati</taxon>
        <taxon>Bacteroidota</taxon>
        <taxon>Chitinophagia</taxon>
        <taxon>Chitinophagales</taxon>
        <taxon>Chitinophagaceae</taxon>
        <taxon>Niastella</taxon>
    </lineage>
</organism>
<dbReference type="InterPro" id="IPR029069">
    <property type="entry name" value="HotDog_dom_sf"/>
</dbReference>
<dbReference type="OrthoDB" id="9791529at2"/>
<protein>
    <recommendedName>
        <fullName evidence="3">Thioesterase</fullName>
    </recommendedName>
</protein>
<dbReference type="InterPro" id="IPR051490">
    <property type="entry name" value="THEM6_lcsJ_thioesterase"/>
</dbReference>
<dbReference type="Pfam" id="PF13279">
    <property type="entry name" value="4HBT_2"/>
    <property type="match status" value="1"/>
</dbReference>
<reference evidence="1 2" key="1">
    <citation type="submission" date="2016-03" db="EMBL/GenBank/DDBJ databases">
        <title>Niastella vici sp. nov., isolated from farmland soil.</title>
        <authorList>
            <person name="Chen L."/>
            <person name="Wang D."/>
            <person name="Yang S."/>
            <person name="Wang G."/>
        </authorList>
    </citation>
    <scope>NUCLEOTIDE SEQUENCE [LARGE SCALE GENOMIC DNA]</scope>
    <source>
        <strain evidence="1 2">DJ57</strain>
    </source>
</reference>
<dbReference type="CDD" id="cd00586">
    <property type="entry name" value="4HBT"/>
    <property type="match status" value="1"/>
</dbReference>
<gene>
    <name evidence="1" type="ORF">A3860_38945</name>
</gene>
<dbReference type="STRING" id="1703345.A3860_38945"/>
<evidence type="ECO:0008006" key="3">
    <source>
        <dbReference type="Google" id="ProtNLM"/>
    </source>
</evidence>
<proteinExistence type="predicted"/>
<comment type="caution">
    <text evidence="1">The sequence shown here is derived from an EMBL/GenBank/DDBJ whole genome shotgun (WGS) entry which is preliminary data.</text>
</comment>
<accession>A0A1V9FLF3</accession>
<dbReference type="Gene3D" id="3.10.129.10">
    <property type="entry name" value="Hotdog Thioesterase"/>
    <property type="match status" value="1"/>
</dbReference>
<dbReference type="RefSeq" id="WP_158085451.1">
    <property type="nucleotide sequence ID" value="NZ_LVYD01000088.1"/>
</dbReference>